<dbReference type="InterPro" id="IPR012349">
    <property type="entry name" value="Split_barrel_FMN-bd"/>
</dbReference>
<keyword evidence="2" id="KW-1185">Reference proteome</keyword>
<dbReference type="PANTHER" id="PTHR34071">
    <property type="entry name" value="5-NITROIMIDAZOLE ANTIBIOTICS RESISTANCE PROTEIN, NIMA-FAMILY-RELATED PROTEIN-RELATED"/>
    <property type="match status" value="1"/>
</dbReference>
<accession>A0A845LF40</accession>
<evidence type="ECO:0000313" key="2">
    <source>
        <dbReference type="Proteomes" id="UP000471031"/>
    </source>
</evidence>
<evidence type="ECO:0000313" key="1">
    <source>
        <dbReference type="EMBL" id="MZP44181.1"/>
    </source>
</evidence>
<gene>
    <name evidence="1" type="ORF">GTO89_14175</name>
</gene>
<dbReference type="Gene3D" id="2.30.110.10">
    <property type="entry name" value="Electron Transport, Fmn-binding Protein, Chain A"/>
    <property type="match status" value="1"/>
</dbReference>
<proteinExistence type="predicted"/>
<name>A0A845LF40_HELGE</name>
<dbReference type="PANTHER" id="PTHR34071:SF2">
    <property type="entry name" value="FLAVIN-NUCLEOTIDE-BINDING PROTEIN"/>
    <property type="match status" value="1"/>
</dbReference>
<sequence length="154" mass="17535">MFRTLRKQERELASVETIELLRTGEYGILSTVGEEGYAYGVPVSYAYFDEAVYVHCAPEGHKVDNIRYNDKVSFCVVGKTCLLPEKFSTKYESVILFGRASEVCDQEKRAALVKLIEKYSPDHRERGEAYIEKACCQTRVIKIAVEHITGKARK</sequence>
<protein>
    <submittedName>
        <fullName evidence="1">Pyridoxamine 5'-phosphate oxidase family protein</fullName>
    </submittedName>
</protein>
<dbReference type="AlphaFoldDB" id="A0A845LF40"/>
<dbReference type="Proteomes" id="UP000471031">
    <property type="component" value="Unassembled WGS sequence"/>
</dbReference>
<comment type="caution">
    <text evidence="1">The sequence shown here is derived from an EMBL/GenBank/DDBJ whole genome shotgun (WGS) entry which is preliminary data.</text>
</comment>
<dbReference type="SUPFAM" id="SSF50475">
    <property type="entry name" value="FMN-binding split barrel"/>
    <property type="match status" value="1"/>
</dbReference>
<dbReference type="EMBL" id="WXEX01000013">
    <property type="protein sequence ID" value="MZP44181.1"/>
    <property type="molecule type" value="Genomic_DNA"/>
</dbReference>
<reference evidence="1 2" key="1">
    <citation type="submission" date="2020-01" db="EMBL/GenBank/DDBJ databases">
        <title>Whole genome sequence of Heliobacterium gestii DSM 11169.</title>
        <authorList>
            <person name="Kyndt J.A."/>
            <person name="Meyer T.E."/>
        </authorList>
    </citation>
    <scope>NUCLEOTIDE SEQUENCE [LARGE SCALE GENOMIC DNA]</scope>
    <source>
        <strain evidence="1 2">DSM 11169</strain>
    </source>
</reference>
<dbReference type="RefSeq" id="WP_161262751.1">
    <property type="nucleotide sequence ID" value="NZ_JAFBDC010000012.1"/>
</dbReference>
<organism evidence="1 2">
    <name type="scientific">Heliomicrobium gestii</name>
    <name type="common">Heliobacterium gestii</name>
    <dbReference type="NCBI Taxonomy" id="2699"/>
    <lineage>
        <taxon>Bacteria</taxon>
        <taxon>Bacillati</taxon>
        <taxon>Bacillota</taxon>
        <taxon>Clostridia</taxon>
        <taxon>Eubacteriales</taxon>
        <taxon>Heliobacteriaceae</taxon>
        <taxon>Heliomicrobium</taxon>
    </lineage>
</organism>
<dbReference type="Pfam" id="PF12900">
    <property type="entry name" value="Pyridox_ox_2"/>
    <property type="match status" value="1"/>
</dbReference>
<dbReference type="OrthoDB" id="9794935at2"/>
<dbReference type="InterPro" id="IPR024747">
    <property type="entry name" value="Pyridox_Oxase-rel"/>
</dbReference>